<dbReference type="SMART" id="SM00799">
    <property type="entry name" value="DENN"/>
    <property type="match status" value="1"/>
</dbReference>
<dbReference type="InterPro" id="IPR051942">
    <property type="entry name" value="DENN_domain_containing_2"/>
</dbReference>
<dbReference type="InterPro" id="IPR037516">
    <property type="entry name" value="Tripartite_DENN"/>
</dbReference>
<organism evidence="2 3">
    <name type="scientific">Tritrichomonas musculus</name>
    <dbReference type="NCBI Taxonomy" id="1915356"/>
    <lineage>
        <taxon>Eukaryota</taxon>
        <taxon>Metamonada</taxon>
        <taxon>Parabasalia</taxon>
        <taxon>Tritrichomonadida</taxon>
        <taxon>Tritrichomonadidae</taxon>
        <taxon>Tritrichomonas</taxon>
    </lineage>
</organism>
<dbReference type="Gene3D" id="3.40.50.11500">
    <property type="match status" value="1"/>
</dbReference>
<proteinExistence type="predicted"/>
<dbReference type="EMBL" id="JAPFFF010000015">
    <property type="protein sequence ID" value="KAK8866842.1"/>
    <property type="molecule type" value="Genomic_DNA"/>
</dbReference>
<dbReference type="Pfam" id="PF02141">
    <property type="entry name" value="DENN"/>
    <property type="match status" value="1"/>
</dbReference>
<comment type="caution">
    <text evidence="2">The sequence shown here is derived from an EMBL/GenBank/DDBJ whole genome shotgun (WGS) entry which is preliminary data.</text>
</comment>
<evidence type="ECO:0000313" key="2">
    <source>
        <dbReference type="EMBL" id="KAK8866842.1"/>
    </source>
</evidence>
<protein>
    <recommendedName>
        <fullName evidence="1">UDENN domain-containing protein</fullName>
    </recommendedName>
</protein>
<keyword evidence="3" id="KW-1185">Reference proteome</keyword>
<reference evidence="2 3" key="1">
    <citation type="submission" date="2024-04" db="EMBL/GenBank/DDBJ databases">
        <title>Tritrichomonas musculus Genome.</title>
        <authorList>
            <person name="Alves-Ferreira E."/>
            <person name="Grigg M."/>
            <person name="Lorenzi H."/>
            <person name="Galac M."/>
        </authorList>
    </citation>
    <scope>NUCLEOTIDE SEQUENCE [LARGE SCALE GENOMIC DNA]</scope>
    <source>
        <strain evidence="2 3">EAF2021</strain>
    </source>
</reference>
<dbReference type="PROSITE" id="PS50211">
    <property type="entry name" value="DENN"/>
    <property type="match status" value="1"/>
</dbReference>
<dbReference type="InterPro" id="IPR043153">
    <property type="entry name" value="DENN_C"/>
</dbReference>
<evidence type="ECO:0000313" key="3">
    <source>
        <dbReference type="Proteomes" id="UP001470230"/>
    </source>
</evidence>
<dbReference type="InterPro" id="IPR001194">
    <property type="entry name" value="cDENN_dom"/>
</dbReference>
<name>A0ABR2IPL7_9EUKA</name>
<dbReference type="Proteomes" id="UP001470230">
    <property type="component" value="Unassembled WGS sequence"/>
</dbReference>
<dbReference type="PANTHER" id="PTHR15288:SF0">
    <property type="entry name" value="UDENN DOMAIN-CONTAINING PROTEIN"/>
    <property type="match status" value="1"/>
</dbReference>
<gene>
    <name evidence="2" type="ORF">M9Y10_009810</name>
</gene>
<evidence type="ECO:0000259" key="1">
    <source>
        <dbReference type="PROSITE" id="PS50211"/>
    </source>
</evidence>
<accession>A0ABR2IPL7</accession>
<feature type="domain" description="UDENN" evidence="1">
    <location>
        <begin position="44"/>
        <end position="512"/>
    </location>
</feature>
<dbReference type="Gene3D" id="3.30.450.200">
    <property type="match status" value="1"/>
</dbReference>
<dbReference type="PANTHER" id="PTHR15288">
    <property type="entry name" value="DENN DOMAIN-CONTAINING PROTEIN 2"/>
    <property type="match status" value="1"/>
</dbReference>
<sequence>MKRRLSISSEKRIQKNIQNKRMFQASTSTNDIISNSREREGHFRCFLILGIDTSREDNPKPCILSMFPSRPVKFSDSEMKDIINFCYPQGFKQIPISSPLRNSKASAESSSILTGFVFYLQGKERLYGVVLHIRIPNDSKSFVGDKFDRSYPFGLCVISKYPDISSHFQFLSDIADAIVSDVKLPDRSVEVPEWLQNRTEKCLPSLLIHPKCPLIAVSMGVHSPRFLLPDILSYYSINFQPMLNTSDYLLYPTFQTLLSFFSSKDIVKIYTYILYEIYVVFTSTDMNRLSFCVLAATNLIKGLNIESKIFPVLPESDNFLPIFETPFPFIIGYPHRFDNVDVVIDIDKGKITENTALPKLPHSAKLIAQIDLLLSNYQAQMTIPSKTSFKTLLSKQKVNPEFIKFTSKADQRIYPKCFRDFADTKYIVNPRIIQSISKLFYKPFVPNLADFIKMHFVTDTTIRSNPVTVFNKEMFIYHIDDKFQDFMKYFSNTQMFQQFVEKLADEVQMNKNLLAVRKQQFKLFQTQISAIMKKLPKQRRKSYPKVLLPSEKPSLIDTLDKSP</sequence>